<keyword evidence="1" id="KW-1133">Transmembrane helix</keyword>
<dbReference type="InterPro" id="IPR000160">
    <property type="entry name" value="GGDEF_dom"/>
</dbReference>
<proteinExistence type="predicted"/>
<dbReference type="InterPro" id="IPR050469">
    <property type="entry name" value="Diguanylate_Cyclase"/>
</dbReference>
<protein>
    <submittedName>
        <fullName evidence="3">GGDEF domain-containing protein</fullName>
    </submittedName>
</protein>
<feature type="transmembrane region" description="Helical" evidence="1">
    <location>
        <begin position="74"/>
        <end position="96"/>
    </location>
</feature>
<keyword evidence="1" id="KW-0812">Transmembrane</keyword>
<gene>
    <name evidence="3" type="ORF">LNN31_17465</name>
</gene>
<dbReference type="PANTHER" id="PTHR45138:SF9">
    <property type="entry name" value="DIGUANYLATE CYCLASE DGCM-RELATED"/>
    <property type="match status" value="1"/>
</dbReference>
<evidence type="ECO:0000313" key="3">
    <source>
        <dbReference type="EMBL" id="UYO62547.1"/>
    </source>
</evidence>
<evidence type="ECO:0000259" key="2">
    <source>
        <dbReference type="PROSITE" id="PS50887"/>
    </source>
</evidence>
<dbReference type="PROSITE" id="PS50887">
    <property type="entry name" value="GGDEF"/>
    <property type="match status" value="1"/>
</dbReference>
<evidence type="ECO:0000313" key="4">
    <source>
        <dbReference type="Proteomes" id="UP001163550"/>
    </source>
</evidence>
<keyword evidence="1" id="KW-0472">Membrane</keyword>
<dbReference type="InterPro" id="IPR029787">
    <property type="entry name" value="Nucleotide_cyclase"/>
</dbReference>
<reference evidence="3" key="1">
    <citation type="submission" date="2021-11" db="EMBL/GenBank/DDBJ databases">
        <title>Isoprene-degrading acetogen.</title>
        <authorList>
            <person name="Yang Y."/>
            <person name="Jin H."/>
            <person name="Yan J."/>
        </authorList>
    </citation>
    <scope>NUCLEOTIDE SEQUENCE</scope>
    <source>
        <strain evidence="3">Berkeley</strain>
    </source>
</reference>
<dbReference type="Pfam" id="PF00990">
    <property type="entry name" value="GGDEF"/>
    <property type="match status" value="1"/>
</dbReference>
<feature type="transmembrane region" description="Helical" evidence="1">
    <location>
        <begin position="12"/>
        <end position="34"/>
    </location>
</feature>
<dbReference type="EMBL" id="CP087994">
    <property type="protein sequence ID" value="UYO62547.1"/>
    <property type="molecule type" value="Genomic_DNA"/>
</dbReference>
<name>A0ABY6HDH4_9FIRM</name>
<dbReference type="NCBIfam" id="TIGR00254">
    <property type="entry name" value="GGDEF"/>
    <property type="match status" value="1"/>
</dbReference>
<feature type="transmembrane region" description="Helical" evidence="1">
    <location>
        <begin position="40"/>
        <end position="62"/>
    </location>
</feature>
<evidence type="ECO:0000256" key="1">
    <source>
        <dbReference type="SAM" id="Phobius"/>
    </source>
</evidence>
<keyword evidence="4" id="KW-1185">Reference proteome</keyword>
<sequence length="253" mass="28736">MKGESGMIEPRKIIIFVFVLVLLFYTCRLLYATRNKNDKAYVFIIMICGLSLSSIATFLDIIAKIINDQAVYNVLRLCFTLGSIFYIIGIILWSGLTKAMIEELEQIASTDPLTGALNRNGLEKKFQELIKKEKSFFLCVCDLDGTKSINDTYGHIEGDKFISNTVNLMVGLVEAKGWVSRTGGDEFIILFEDDKELEIERFLGIIREKVKCFYPQENVGISVGYAHFPEDGQDLELLAKTADMRMYEDKKTK</sequence>
<organism evidence="3 4">
    <name type="scientific">Acetobacterium wieringae</name>
    <dbReference type="NCBI Taxonomy" id="52694"/>
    <lineage>
        <taxon>Bacteria</taxon>
        <taxon>Bacillati</taxon>
        <taxon>Bacillota</taxon>
        <taxon>Clostridia</taxon>
        <taxon>Eubacteriales</taxon>
        <taxon>Eubacteriaceae</taxon>
        <taxon>Acetobacterium</taxon>
    </lineage>
</organism>
<dbReference type="InterPro" id="IPR043128">
    <property type="entry name" value="Rev_trsase/Diguanyl_cyclase"/>
</dbReference>
<dbReference type="SUPFAM" id="SSF55073">
    <property type="entry name" value="Nucleotide cyclase"/>
    <property type="match status" value="1"/>
</dbReference>
<dbReference type="SMART" id="SM00267">
    <property type="entry name" value="GGDEF"/>
    <property type="match status" value="1"/>
</dbReference>
<dbReference type="PANTHER" id="PTHR45138">
    <property type="entry name" value="REGULATORY COMPONENTS OF SENSORY TRANSDUCTION SYSTEM"/>
    <property type="match status" value="1"/>
</dbReference>
<dbReference type="Gene3D" id="3.30.70.270">
    <property type="match status" value="1"/>
</dbReference>
<dbReference type="RefSeq" id="WP_263992770.1">
    <property type="nucleotide sequence ID" value="NZ_CP087994.1"/>
</dbReference>
<feature type="domain" description="GGDEF" evidence="2">
    <location>
        <begin position="134"/>
        <end position="253"/>
    </location>
</feature>
<dbReference type="Proteomes" id="UP001163550">
    <property type="component" value="Chromosome"/>
</dbReference>
<accession>A0ABY6HDH4</accession>
<dbReference type="CDD" id="cd01949">
    <property type="entry name" value="GGDEF"/>
    <property type="match status" value="1"/>
</dbReference>